<dbReference type="GO" id="GO:0051539">
    <property type="term" value="F:4 iron, 4 sulfur cluster binding"/>
    <property type="evidence" value="ECO:0007669"/>
    <property type="project" value="UniProtKB-KW"/>
</dbReference>
<dbReference type="Pfam" id="PF10588">
    <property type="entry name" value="NADH-G_4Fe-4S_3"/>
    <property type="match status" value="1"/>
</dbReference>
<dbReference type="InterPro" id="IPR010228">
    <property type="entry name" value="NADH_UbQ_OxRdtase_Gsu"/>
</dbReference>
<dbReference type="GO" id="GO:0046872">
    <property type="term" value="F:metal ion binding"/>
    <property type="evidence" value="ECO:0007669"/>
    <property type="project" value="UniProtKB-KW"/>
</dbReference>
<keyword evidence="5" id="KW-1278">Translocase</keyword>
<dbReference type="FunFam" id="3.10.20.740:FF:000001">
    <property type="entry name" value="NADH-quinone oxidoreductase subunit G"/>
    <property type="match status" value="1"/>
</dbReference>
<feature type="region of interest" description="Disordered" evidence="13">
    <location>
        <begin position="921"/>
        <end position="987"/>
    </location>
</feature>
<dbReference type="SUPFAM" id="SSF54862">
    <property type="entry name" value="4Fe-4S ferredoxins"/>
    <property type="match status" value="1"/>
</dbReference>
<dbReference type="InterPro" id="IPR000283">
    <property type="entry name" value="NADH_UbQ_OxRdtase_75kDa_su_CS"/>
</dbReference>
<evidence type="ECO:0000313" key="19">
    <source>
        <dbReference type="Proteomes" id="UP001216638"/>
    </source>
</evidence>
<evidence type="ECO:0000256" key="5">
    <source>
        <dbReference type="ARBA" id="ARBA00022967"/>
    </source>
</evidence>
<feature type="transmembrane region" description="Helical" evidence="14">
    <location>
        <begin position="1249"/>
        <end position="1273"/>
    </location>
</feature>
<keyword evidence="14" id="KW-1133">Transmembrane helix</keyword>
<dbReference type="FunFam" id="3.40.50.740:FF:000016">
    <property type="entry name" value="NADH dehydrogenase (Quinone), G subunit"/>
    <property type="match status" value="1"/>
</dbReference>
<dbReference type="CDD" id="cd02773">
    <property type="entry name" value="MopB_Res-Cmplx1_Nad11"/>
    <property type="match status" value="1"/>
</dbReference>
<comment type="similarity">
    <text evidence="2 11">Belongs to the complex I 75 kDa subunit family.</text>
</comment>
<dbReference type="Pfam" id="PF09326">
    <property type="entry name" value="NADH_dhqG_C"/>
    <property type="match status" value="1"/>
</dbReference>
<dbReference type="PROSITE" id="PS51839">
    <property type="entry name" value="4FE4S_HC3"/>
    <property type="match status" value="1"/>
</dbReference>
<evidence type="ECO:0000256" key="14">
    <source>
        <dbReference type="SAM" id="Phobius"/>
    </source>
</evidence>
<dbReference type="InterPro" id="IPR006963">
    <property type="entry name" value="Mopterin_OxRdtase_4Fe-4S_dom"/>
</dbReference>
<evidence type="ECO:0000256" key="12">
    <source>
        <dbReference type="SAM" id="Coils"/>
    </source>
</evidence>
<evidence type="ECO:0000256" key="2">
    <source>
        <dbReference type="ARBA" id="ARBA00005404"/>
    </source>
</evidence>
<evidence type="ECO:0000256" key="6">
    <source>
        <dbReference type="ARBA" id="ARBA00023004"/>
    </source>
</evidence>
<dbReference type="SUPFAM" id="SSF53706">
    <property type="entry name" value="Formate dehydrogenase/DMSO reductase, domains 1-3"/>
    <property type="match status" value="1"/>
</dbReference>
<dbReference type="Gene3D" id="3.40.50.740">
    <property type="match status" value="1"/>
</dbReference>
<feature type="compositionally biased region" description="Pro residues" evidence="13">
    <location>
        <begin position="1043"/>
        <end position="1052"/>
    </location>
</feature>
<keyword evidence="7" id="KW-0411">Iron-sulfur</keyword>
<keyword evidence="4" id="KW-0479">Metal-binding</keyword>
<dbReference type="InterPro" id="IPR021369">
    <property type="entry name" value="DUF2985"/>
</dbReference>
<feature type="domain" description="4Fe-4S His(Cys)3-ligated-type" evidence="17">
    <location>
        <begin position="115"/>
        <end position="154"/>
    </location>
</feature>
<keyword evidence="3" id="KW-0004">4Fe-4S</keyword>
<dbReference type="Gene3D" id="3.30.200.210">
    <property type="match status" value="1"/>
</dbReference>
<evidence type="ECO:0000259" key="15">
    <source>
        <dbReference type="PROSITE" id="PS51085"/>
    </source>
</evidence>
<dbReference type="Pfam" id="PF22117">
    <property type="entry name" value="Fer4_Nqo3"/>
    <property type="match status" value="1"/>
</dbReference>
<feature type="region of interest" description="Disordered" evidence="13">
    <location>
        <begin position="879"/>
        <end position="898"/>
    </location>
</feature>
<evidence type="ECO:0000259" key="16">
    <source>
        <dbReference type="PROSITE" id="PS51669"/>
    </source>
</evidence>
<dbReference type="InterPro" id="IPR001041">
    <property type="entry name" value="2Fe-2S_ferredoxin-type"/>
</dbReference>
<dbReference type="PROSITE" id="PS00642">
    <property type="entry name" value="COMPLEX1_75K_2"/>
    <property type="match status" value="1"/>
</dbReference>
<dbReference type="SUPFAM" id="SSF54292">
    <property type="entry name" value="2Fe-2S ferredoxin-like"/>
    <property type="match status" value="1"/>
</dbReference>
<feature type="compositionally biased region" description="Basic and acidic residues" evidence="13">
    <location>
        <begin position="1081"/>
        <end position="1100"/>
    </location>
</feature>
<dbReference type="PROSITE" id="PS51669">
    <property type="entry name" value="4FE4S_MOW_BIS_MGD"/>
    <property type="match status" value="1"/>
</dbReference>
<accession>A0AAF0IM66</accession>
<organism evidence="18 19">
    <name type="scientific">Malassezia brasiliensis</name>
    <dbReference type="NCBI Taxonomy" id="1821822"/>
    <lineage>
        <taxon>Eukaryota</taxon>
        <taxon>Fungi</taxon>
        <taxon>Dikarya</taxon>
        <taxon>Basidiomycota</taxon>
        <taxon>Ustilaginomycotina</taxon>
        <taxon>Malasseziomycetes</taxon>
        <taxon>Malasseziales</taxon>
        <taxon>Malasseziaceae</taxon>
        <taxon>Malassezia</taxon>
    </lineage>
</organism>
<dbReference type="InterPro" id="IPR036010">
    <property type="entry name" value="2Fe-2S_ferredoxin-like_sf"/>
</dbReference>
<feature type="region of interest" description="Disordered" evidence="13">
    <location>
        <begin position="738"/>
        <end position="766"/>
    </location>
</feature>
<dbReference type="PROSITE" id="PS51085">
    <property type="entry name" value="2FE2S_FER_2"/>
    <property type="match status" value="1"/>
</dbReference>
<dbReference type="InterPro" id="IPR019574">
    <property type="entry name" value="NADH_UbQ_OxRdtase_Gsu_4Fe4S-bd"/>
</dbReference>
<dbReference type="GO" id="GO:0016651">
    <property type="term" value="F:oxidoreductase activity, acting on NAD(P)H"/>
    <property type="evidence" value="ECO:0007669"/>
    <property type="project" value="InterPro"/>
</dbReference>
<dbReference type="PANTHER" id="PTHR35872:SF2">
    <property type="entry name" value="INTEGRAL MEMBRANE PROTEIN (AFU_ORTHOLOGUE AFUA_5G07110)"/>
    <property type="match status" value="1"/>
</dbReference>
<comment type="cofactor">
    <cofactor evidence="9">
        <name>[2Fe-2S] cluster</name>
        <dbReference type="ChEBI" id="CHEBI:190135"/>
    </cofactor>
</comment>
<dbReference type="InterPro" id="IPR054351">
    <property type="entry name" value="NADH_UbQ_OxRdtase_ferredoxin"/>
</dbReference>
<keyword evidence="6" id="KW-0408">Iron</keyword>
<sequence length="1587" mass="174574">MPRARLSSGRAAAALKAASISTTAARCQASPAPEPPKMVKLSINGQEVEVEQGTAIIQACEKVGVQIPRFCYHERLNVAGNCRMCLVESKGAPKPLASCAFPAMPGQQIFTDTPLVAKAREGVMEFLLQNHPLDCPICDWGGECDLQDQSMRYGADRSRYHEVAGKRAVEDKYFGPLVKTVMTRCIQCTRCVRYANEVAGVQDLGTTGRGNQMQIGMYVEKMLDSEMSGNIVDLCPVGALTSRPQAFHGRPWELRKFESVDVLDAVGSNIRVDARDLQVMRVLPRTNDDVNEEWINDKTRYAVDGLKYQRLTTPLIRQGDRFVPASWPEAMRTIAEGLAQSGAQGDEIQGVAGALADAESLVALKDLINRLGSDNLVTDEPLGNEAPVNGVDFRSNYTFNSEIRGLDEADYVILIGTNPRHEATIINARIRKNYLRRFQDIALIGEPVDLTYEYEHLGTDLKAVEELAAGRGKGAERLQSAQKPLVIVGSGVADHPDGAAVLKNVAKLIESNKAKFLTPEWNGFNFLQRAASRVASRDMGYTGRADIKATPKFVYLLNADDITAQRIPQDAFVVYQGHHGDVGAQFADVCLPGLAYTEKSTTYVNTEGRAQLTRAAVSGAGAAREDWKILRALSEVMGVTLPYDDVTAVRHRLFDISPTLVRYDTVERTSDAVAAMGLAQLASAPSAPSLNTPLLRPIENFYQTDPISRASPTMAKCVQAFVYKIPSRYEQLADAIASTGEKGKRPENIGRPAIRGSASQPDMGAANSSLLASMDDTLGEEEVGEKPARSLRARLMPWSKTPQPDEEYGMTSQTPRPEVYVPLSKDAPRGILYPPAASPSEPMAASMSDQSTASAPTAAVQPKPHLTITVPAPARTPAMVSEGDDTFGDASGSRPRRGSLATVMNAAASMNLLPMMSSMWSSNKNDDARSLHTMSERGDTEHDGAYRSEEINTGRRRSAPSTWWRSGDRSDGEAAEAGDGGQTGQQMHSDKMVDYLDVIDPAVGVFNTLQNFGNSTMLPNIPWFYDRRPTLHINRVVGNEMEPPSPTSPSPTSPTSHSPTYLGLGDMRPPWEREELVEEQSLEREAERLGRAELAHENRGDATPLPPLATRRQSRPLPRPPVVAAEPTTTLQTGTAQLTAEAGSSIPDDSLCRPSTSQSRIPPSYPDIGTLPTHVGSSGGSSPTQKPLVGDDSLNTLPDLDGNVHTDKWWEMDEEERKELDNHIRHLLTNKSKAKRVLRGFWNFVRTPMGFILTTYGLLITAWGMLIVLLAIPWVHVGDAERQRYWIEICDQVLCALFAAVGLGFAPFRAVDTYRMAYIAHYHFLTYKRRRLLNLPELKNKNELPRYSKGRVERLLKSKDGTEAAPEESGETAKELTDPAMSLEAIGVKHARGGHAEEVYAVEKLFGPFPGQPGARHKNPDELQKQRLKRVPSIDSMIDKESQEVSVLSPTEQATLQHQQRLFHASHTFYRYRETSTHWPFPLRIMMAIVILLDCHSILQGTLGGVTWGIEYKHRPTALTATIISFSLSCNAMAGILIWQGGKRTRKTEVVERRLKLALEERAIERMERKKRKAAKLAAAQQGKQVM</sequence>
<dbReference type="InterPro" id="IPR006656">
    <property type="entry name" value="Mopterin_OxRdtase"/>
</dbReference>
<keyword evidence="14" id="KW-0812">Transmembrane</keyword>
<dbReference type="Pfam" id="PF22151">
    <property type="entry name" value="Fer4_NDSU1"/>
    <property type="match status" value="1"/>
</dbReference>
<proteinExistence type="inferred from homology"/>
<evidence type="ECO:0000313" key="18">
    <source>
        <dbReference type="EMBL" id="WFC93632.1"/>
    </source>
</evidence>
<dbReference type="Proteomes" id="UP001216638">
    <property type="component" value="Chromosome 1"/>
</dbReference>
<dbReference type="PROSITE" id="PS00641">
    <property type="entry name" value="COMPLEX1_75K_1"/>
    <property type="match status" value="1"/>
</dbReference>
<dbReference type="Gene3D" id="3.10.20.740">
    <property type="match status" value="1"/>
</dbReference>
<gene>
    <name evidence="18" type="ORF">MBRA1_000253</name>
</gene>
<dbReference type="GO" id="GO:0016020">
    <property type="term" value="C:membrane"/>
    <property type="evidence" value="ECO:0007669"/>
    <property type="project" value="InterPro"/>
</dbReference>
<feature type="region of interest" description="Disordered" evidence="13">
    <location>
        <begin position="1141"/>
        <end position="1197"/>
    </location>
</feature>
<dbReference type="FunFam" id="3.30.200.210:FF:000002">
    <property type="entry name" value="NADH-ubiquinone oxidoreductase 75 kDa subunit"/>
    <property type="match status" value="1"/>
</dbReference>
<keyword evidence="8" id="KW-0520">NAD</keyword>
<dbReference type="Gene3D" id="3.30.70.20">
    <property type="match status" value="1"/>
</dbReference>
<protein>
    <recommendedName>
        <fullName evidence="10">NADH-ubiquinone oxidoreductase 78 kDa subunit, mitochondrial</fullName>
    </recommendedName>
</protein>
<evidence type="ECO:0000256" key="8">
    <source>
        <dbReference type="ARBA" id="ARBA00023027"/>
    </source>
</evidence>
<evidence type="ECO:0000256" key="9">
    <source>
        <dbReference type="ARBA" id="ARBA00034078"/>
    </source>
</evidence>
<evidence type="ECO:0000259" key="17">
    <source>
        <dbReference type="PROSITE" id="PS51839"/>
    </source>
</evidence>
<keyword evidence="12" id="KW-0175">Coiled coil</keyword>
<feature type="transmembrane region" description="Helical" evidence="14">
    <location>
        <begin position="1481"/>
        <end position="1499"/>
    </location>
</feature>
<dbReference type="EMBL" id="CP119951">
    <property type="protein sequence ID" value="WFC93632.1"/>
    <property type="molecule type" value="Genomic_DNA"/>
</dbReference>
<evidence type="ECO:0000256" key="13">
    <source>
        <dbReference type="SAM" id="MobiDB-lite"/>
    </source>
</evidence>
<keyword evidence="19" id="KW-1185">Reference proteome</keyword>
<evidence type="ECO:0000256" key="3">
    <source>
        <dbReference type="ARBA" id="ARBA00022485"/>
    </source>
</evidence>
<evidence type="ECO:0000256" key="10">
    <source>
        <dbReference type="ARBA" id="ARBA00070722"/>
    </source>
</evidence>
<feature type="domain" description="4Fe-4S Mo/W bis-MGD-type" evidence="16">
    <location>
        <begin position="254"/>
        <end position="310"/>
    </location>
</feature>
<feature type="compositionally biased region" description="Basic and acidic residues" evidence="13">
    <location>
        <begin position="924"/>
        <end position="953"/>
    </location>
</feature>
<feature type="region of interest" description="Disordered" evidence="13">
    <location>
        <begin position="1038"/>
        <end position="1129"/>
    </location>
</feature>
<dbReference type="NCBIfam" id="TIGR01973">
    <property type="entry name" value="NuoG"/>
    <property type="match status" value="1"/>
</dbReference>
<comment type="cofactor">
    <cofactor evidence="1">
        <name>[4Fe-4S] cluster</name>
        <dbReference type="ChEBI" id="CHEBI:49883"/>
    </cofactor>
</comment>
<evidence type="ECO:0000256" key="7">
    <source>
        <dbReference type="ARBA" id="ARBA00023014"/>
    </source>
</evidence>
<dbReference type="GO" id="GO:0042773">
    <property type="term" value="P:ATP synthesis coupled electron transport"/>
    <property type="evidence" value="ECO:0007669"/>
    <property type="project" value="InterPro"/>
</dbReference>
<reference evidence="18" key="1">
    <citation type="submission" date="2023-03" db="EMBL/GenBank/DDBJ databases">
        <title>Mating type loci evolution in Malassezia.</title>
        <authorList>
            <person name="Coelho M.A."/>
        </authorList>
    </citation>
    <scope>NUCLEOTIDE SEQUENCE</scope>
    <source>
        <strain evidence="18">CBS 14135</strain>
    </source>
</reference>
<keyword evidence="14" id="KW-0472">Membrane</keyword>
<feature type="coiled-coil region" evidence="12">
    <location>
        <begin position="1557"/>
        <end position="1584"/>
    </location>
</feature>
<dbReference type="InterPro" id="IPR015405">
    <property type="entry name" value="NDUFS1-like_C"/>
</dbReference>
<dbReference type="CDD" id="cd00207">
    <property type="entry name" value="fer2"/>
    <property type="match status" value="1"/>
</dbReference>
<dbReference type="FunFam" id="3.30.70.20:FF:000002">
    <property type="entry name" value="NADH-ubiquinone oxidoreductase 75 kDa subunit"/>
    <property type="match status" value="1"/>
</dbReference>
<evidence type="ECO:0000256" key="1">
    <source>
        <dbReference type="ARBA" id="ARBA00001966"/>
    </source>
</evidence>
<evidence type="ECO:0000256" key="11">
    <source>
        <dbReference type="RuleBase" id="RU004523"/>
    </source>
</evidence>
<evidence type="ECO:0000256" key="4">
    <source>
        <dbReference type="ARBA" id="ARBA00022723"/>
    </source>
</evidence>
<feature type="transmembrane region" description="Helical" evidence="14">
    <location>
        <begin position="1519"/>
        <end position="1539"/>
    </location>
</feature>
<dbReference type="PROSITE" id="PS00643">
    <property type="entry name" value="COMPLEX1_75K_3"/>
    <property type="match status" value="1"/>
</dbReference>
<feature type="domain" description="2Fe-2S ferredoxin-type" evidence="15">
    <location>
        <begin position="37"/>
        <end position="115"/>
    </location>
</feature>
<dbReference type="PANTHER" id="PTHR35872">
    <property type="entry name" value="INTEGRAL MEMBRANE PROTEIN (AFU_ORTHOLOGUE AFUA_5G07110)"/>
    <property type="match status" value="1"/>
</dbReference>
<name>A0AAF0IM66_9BASI</name>
<dbReference type="GO" id="GO:0008137">
    <property type="term" value="F:NADH dehydrogenase (ubiquinone) activity"/>
    <property type="evidence" value="ECO:0007669"/>
    <property type="project" value="InterPro"/>
</dbReference>
<dbReference type="Pfam" id="PF11204">
    <property type="entry name" value="DUF2985"/>
    <property type="match status" value="1"/>
</dbReference>
<dbReference type="Pfam" id="PF00384">
    <property type="entry name" value="Molybdopterin"/>
    <property type="match status" value="1"/>
</dbReference>
<dbReference type="SMART" id="SM00929">
    <property type="entry name" value="NADH-G_4Fe-4S_3"/>
    <property type="match status" value="1"/>
</dbReference>
<dbReference type="Pfam" id="PF13510">
    <property type="entry name" value="Fer2_4"/>
    <property type="match status" value="1"/>
</dbReference>